<gene>
    <name evidence="1" type="ORF">L1987_32425</name>
</gene>
<evidence type="ECO:0000313" key="2">
    <source>
        <dbReference type="Proteomes" id="UP001056120"/>
    </source>
</evidence>
<protein>
    <submittedName>
        <fullName evidence="1">Uncharacterized protein</fullName>
    </submittedName>
</protein>
<reference evidence="2" key="1">
    <citation type="journal article" date="2022" name="Mol. Ecol. Resour.">
        <title>The genomes of chicory, endive, great burdock and yacon provide insights into Asteraceae palaeo-polyploidization history and plant inulin production.</title>
        <authorList>
            <person name="Fan W."/>
            <person name="Wang S."/>
            <person name="Wang H."/>
            <person name="Wang A."/>
            <person name="Jiang F."/>
            <person name="Liu H."/>
            <person name="Zhao H."/>
            <person name="Xu D."/>
            <person name="Zhang Y."/>
        </authorList>
    </citation>
    <scope>NUCLEOTIDE SEQUENCE [LARGE SCALE GENOMIC DNA]</scope>
    <source>
        <strain evidence="2">cv. Yunnan</strain>
    </source>
</reference>
<dbReference type="Proteomes" id="UP001056120">
    <property type="component" value="Linkage Group LG11"/>
</dbReference>
<comment type="caution">
    <text evidence="1">The sequence shown here is derived from an EMBL/GenBank/DDBJ whole genome shotgun (WGS) entry which is preliminary data.</text>
</comment>
<organism evidence="1 2">
    <name type="scientific">Smallanthus sonchifolius</name>
    <dbReference type="NCBI Taxonomy" id="185202"/>
    <lineage>
        <taxon>Eukaryota</taxon>
        <taxon>Viridiplantae</taxon>
        <taxon>Streptophyta</taxon>
        <taxon>Embryophyta</taxon>
        <taxon>Tracheophyta</taxon>
        <taxon>Spermatophyta</taxon>
        <taxon>Magnoliopsida</taxon>
        <taxon>eudicotyledons</taxon>
        <taxon>Gunneridae</taxon>
        <taxon>Pentapetalae</taxon>
        <taxon>asterids</taxon>
        <taxon>campanulids</taxon>
        <taxon>Asterales</taxon>
        <taxon>Asteraceae</taxon>
        <taxon>Asteroideae</taxon>
        <taxon>Heliantheae alliance</taxon>
        <taxon>Millerieae</taxon>
        <taxon>Smallanthus</taxon>
    </lineage>
</organism>
<accession>A0ACB9HQP9</accession>
<evidence type="ECO:0000313" key="1">
    <source>
        <dbReference type="EMBL" id="KAI3797172.1"/>
    </source>
</evidence>
<dbReference type="EMBL" id="CM042028">
    <property type="protein sequence ID" value="KAI3797172.1"/>
    <property type="molecule type" value="Genomic_DNA"/>
</dbReference>
<keyword evidence="2" id="KW-1185">Reference proteome</keyword>
<reference evidence="1 2" key="2">
    <citation type="journal article" date="2022" name="Mol. Ecol. Resour.">
        <title>The genomes of chicory, endive, great burdock and yacon provide insights into Asteraceae paleo-polyploidization history and plant inulin production.</title>
        <authorList>
            <person name="Fan W."/>
            <person name="Wang S."/>
            <person name="Wang H."/>
            <person name="Wang A."/>
            <person name="Jiang F."/>
            <person name="Liu H."/>
            <person name="Zhao H."/>
            <person name="Xu D."/>
            <person name="Zhang Y."/>
        </authorList>
    </citation>
    <scope>NUCLEOTIDE SEQUENCE [LARGE SCALE GENOMIC DNA]</scope>
    <source>
        <strain evidence="2">cv. Yunnan</strain>
        <tissue evidence="1">Leaves</tissue>
    </source>
</reference>
<name>A0ACB9HQP9_9ASTR</name>
<proteinExistence type="predicted"/>
<sequence length="80" mass="8980">MALNRSKSYSWDYLTQHKPHQTNFIPQLGLPQNPHSDGASFGSGDLAAIEFVLLKHMEKSSLITRIAKLEDRVVSLFPLS</sequence>